<sequence length="54" mass="5988">MIAKYDKQGNIVAVRDNCHDLARILKITPQAVSHGIHRGSKLYAVIPEEGTEDD</sequence>
<dbReference type="Proteomes" id="UP000184097">
    <property type="component" value="Unassembled WGS sequence"/>
</dbReference>
<organism evidence="1 2">
    <name type="scientific">Butyrivibrio hungatei DSM 14810</name>
    <dbReference type="NCBI Taxonomy" id="1121132"/>
    <lineage>
        <taxon>Bacteria</taxon>
        <taxon>Bacillati</taxon>
        <taxon>Bacillota</taxon>
        <taxon>Clostridia</taxon>
        <taxon>Lachnospirales</taxon>
        <taxon>Lachnospiraceae</taxon>
        <taxon>Butyrivibrio</taxon>
    </lineage>
</organism>
<dbReference type="AlphaFoldDB" id="A0A1M7SMS1"/>
<gene>
    <name evidence="1" type="ORF">SAMN02745247_02107</name>
</gene>
<dbReference type="RefSeq" id="WP_178297656.1">
    <property type="nucleotide sequence ID" value="NZ_FRDH01000008.1"/>
</dbReference>
<dbReference type="EMBL" id="FRDH01000008">
    <property type="protein sequence ID" value="SHN59767.1"/>
    <property type="molecule type" value="Genomic_DNA"/>
</dbReference>
<proteinExistence type="predicted"/>
<accession>A0A1M7SMS1</accession>
<name>A0A1M7SMS1_9FIRM</name>
<evidence type="ECO:0000313" key="1">
    <source>
        <dbReference type="EMBL" id="SHN59767.1"/>
    </source>
</evidence>
<protein>
    <submittedName>
        <fullName evidence="1">Uncharacterized protein</fullName>
    </submittedName>
</protein>
<evidence type="ECO:0000313" key="2">
    <source>
        <dbReference type="Proteomes" id="UP000184097"/>
    </source>
</evidence>
<reference evidence="1 2" key="1">
    <citation type="submission" date="2016-12" db="EMBL/GenBank/DDBJ databases">
        <authorList>
            <person name="Song W.-J."/>
            <person name="Kurnit D.M."/>
        </authorList>
    </citation>
    <scope>NUCLEOTIDE SEQUENCE [LARGE SCALE GENOMIC DNA]</scope>
    <source>
        <strain evidence="1 2">DSM 14810</strain>
    </source>
</reference>